<evidence type="ECO:0000259" key="12">
    <source>
        <dbReference type="Pfam" id="PF20979"/>
    </source>
</evidence>
<keyword evidence="8 10" id="KW-0547">Nucleotide-binding</keyword>
<dbReference type="InterPro" id="IPR014729">
    <property type="entry name" value="Rossmann-like_a/b/a_fold"/>
</dbReference>
<keyword evidence="9 10" id="KW-0067">ATP-binding</keyword>
<dbReference type="SUPFAM" id="SSF52402">
    <property type="entry name" value="Adenine nucleotide alpha hydrolases-like"/>
    <property type="match status" value="1"/>
</dbReference>
<evidence type="ECO:0000256" key="7">
    <source>
        <dbReference type="ARBA" id="ARBA00022605"/>
    </source>
</evidence>
<evidence type="ECO:0000256" key="10">
    <source>
        <dbReference type="HAMAP-Rule" id="MF_00005"/>
    </source>
</evidence>
<feature type="binding site" evidence="10">
    <location>
        <position position="271"/>
    </location>
    <ligand>
        <name>L-citrulline</name>
        <dbReference type="ChEBI" id="CHEBI:57743"/>
    </ligand>
</feature>
<dbReference type="SUPFAM" id="SSF69864">
    <property type="entry name" value="Argininosuccinate synthetase, C-terminal domain"/>
    <property type="match status" value="1"/>
</dbReference>
<evidence type="ECO:0000259" key="11">
    <source>
        <dbReference type="Pfam" id="PF00764"/>
    </source>
</evidence>
<dbReference type="InterPro" id="IPR024074">
    <property type="entry name" value="AS_cat/multimer_dom_body"/>
</dbReference>
<feature type="binding site" evidence="10">
    <location>
        <position position="123"/>
    </location>
    <ligand>
        <name>L-citrulline</name>
        <dbReference type="ChEBI" id="CHEBI:57743"/>
    </ligand>
</feature>
<evidence type="ECO:0000256" key="8">
    <source>
        <dbReference type="ARBA" id="ARBA00022741"/>
    </source>
</evidence>
<feature type="binding site" evidence="10">
    <location>
        <position position="119"/>
    </location>
    <ligand>
        <name>L-aspartate</name>
        <dbReference type="ChEBI" id="CHEBI:29991"/>
    </ligand>
</feature>
<evidence type="ECO:0000256" key="1">
    <source>
        <dbReference type="ARBA" id="ARBA00004967"/>
    </source>
</evidence>
<feature type="binding site" evidence="10">
    <location>
        <begin position="8"/>
        <end position="16"/>
    </location>
    <ligand>
        <name>ATP</name>
        <dbReference type="ChEBI" id="CHEBI:30616"/>
    </ligand>
</feature>
<evidence type="ECO:0000256" key="3">
    <source>
        <dbReference type="ARBA" id="ARBA00012286"/>
    </source>
</evidence>
<reference evidence="13 14" key="1">
    <citation type="submission" date="2018-05" db="EMBL/GenBank/DDBJ databases">
        <title>Genetic diversity of glacier-inhabiting Cryobacterium bacteria in China and description of Cryobacterium mengkeensis sp. nov. and Arthrobacter glacialis sp. nov.</title>
        <authorList>
            <person name="Liu Q."/>
            <person name="Xin Y.-H."/>
        </authorList>
    </citation>
    <scope>NUCLEOTIDE SEQUENCE [LARGE SCALE GENOMIC DNA]</scope>
    <source>
        <strain evidence="13 14">SK-1</strain>
    </source>
</reference>
<evidence type="ECO:0000256" key="2">
    <source>
        <dbReference type="ARBA" id="ARBA00011881"/>
    </source>
</evidence>
<dbReference type="PANTHER" id="PTHR11587:SF2">
    <property type="entry name" value="ARGININOSUCCINATE SYNTHASE"/>
    <property type="match status" value="1"/>
</dbReference>
<feature type="domain" description="Arginosuccinate synthase-like N-terminal" evidence="11">
    <location>
        <begin position="4"/>
        <end position="165"/>
    </location>
</feature>
<dbReference type="GO" id="GO:0005524">
    <property type="term" value="F:ATP binding"/>
    <property type="evidence" value="ECO:0007669"/>
    <property type="project" value="UniProtKB-UniRule"/>
</dbReference>
<proteinExistence type="inferred from homology"/>
<feature type="domain" description="Arginosuccinate synthase C-terminal" evidence="12">
    <location>
        <begin position="174"/>
        <end position="390"/>
    </location>
</feature>
<comment type="caution">
    <text evidence="10">Lacks conserved residue(s) required for the propagation of feature annotation.</text>
</comment>
<dbReference type="UniPathway" id="UPA00068">
    <property type="reaction ID" value="UER00113"/>
</dbReference>
<dbReference type="InterPro" id="IPR048268">
    <property type="entry name" value="Arginosuc_syn_C"/>
</dbReference>
<dbReference type="GO" id="GO:0005737">
    <property type="term" value="C:cytoplasm"/>
    <property type="evidence" value="ECO:0007669"/>
    <property type="project" value="UniProtKB-SubCell"/>
</dbReference>
<evidence type="ECO:0000313" key="14">
    <source>
        <dbReference type="Proteomes" id="UP000246722"/>
    </source>
</evidence>
<dbReference type="NCBIfam" id="NF001770">
    <property type="entry name" value="PRK00509.1"/>
    <property type="match status" value="1"/>
</dbReference>
<dbReference type="GO" id="GO:0000053">
    <property type="term" value="P:argininosuccinate metabolic process"/>
    <property type="evidence" value="ECO:0007669"/>
    <property type="project" value="TreeGrafter"/>
</dbReference>
<comment type="subunit">
    <text evidence="2 10">Homotetramer.</text>
</comment>
<feature type="binding site" evidence="10">
    <location>
        <position position="123"/>
    </location>
    <ligand>
        <name>L-aspartate</name>
        <dbReference type="ChEBI" id="CHEBI:29991"/>
    </ligand>
</feature>
<dbReference type="Gene3D" id="3.40.50.620">
    <property type="entry name" value="HUPs"/>
    <property type="match status" value="1"/>
</dbReference>
<feature type="binding site" evidence="10">
    <location>
        <position position="124"/>
    </location>
    <ligand>
        <name>L-aspartate</name>
        <dbReference type="ChEBI" id="CHEBI:29991"/>
    </ligand>
</feature>
<dbReference type="Gene3D" id="3.90.1260.10">
    <property type="entry name" value="Argininosuccinate synthetase, chain A, domain 2"/>
    <property type="match status" value="1"/>
</dbReference>
<dbReference type="FunFam" id="3.90.1260.10:FF:000007">
    <property type="entry name" value="Argininosuccinate synthase"/>
    <property type="match status" value="1"/>
</dbReference>
<organism evidence="13 14">
    <name type="scientific">Cryobacterium arcticum</name>
    <dbReference type="NCBI Taxonomy" id="670052"/>
    <lineage>
        <taxon>Bacteria</taxon>
        <taxon>Bacillati</taxon>
        <taxon>Actinomycetota</taxon>
        <taxon>Actinomycetes</taxon>
        <taxon>Micrococcales</taxon>
        <taxon>Microbacteriaceae</taxon>
        <taxon>Cryobacterium</taxon>
    </lineage>
</organism>
<accession>A0A317ZYD1</accession>
<dbReference type="InterPro" id="IPR023434">
    <property type="entry name" value="Arginosuc_synth_type_1_subfam"/>
</dbReference>
<dbReference type="OrthoDB" id="9801641at2"/>
<feature type="binding site" evidence="10">
    <location>
        <position position="117"/>
    </location>
    <ligand>
        <name>ATP</name>
        <dbReference type="ChEBI" id="CHEBI:30616"/>
    </ligand>
</feature>
<keyword evidence="14" id="KW-1185">Reference proteome</keyword>
<dbReference type="InterPro" id="IPR018223">
    <property type="entry name" value="Arginosuc_synth_CS"/>
</dbReference>
<dbReference type="Gene3D" id="1.20.5.470">
    <property type="entry name" value="Single helix bin"/>
    <property type="match status" value="1"/>
</dbReference>
<dbReference type="NCBIfam" id="TIGR00032">
    <property type="entry name" value="argG"/>
    <property type="match status" value="1"/>
</dbReference>
<dbReference type="RefSeq" id="WP_110126275.1">
    <property type="nucleotide sequence ID" value="NZ_QHLY01000007.1"/>
</dbReference>
<gene>
    <name evidence="10" type="primary">argG</name>
    <name evidence="13" type="ORF">CTB96_07515</name>
</gene>
<evidence type="ECO:0000256" key="4">
    <source>
        <dbReference type="ARBA" id="ARBA00022490"/>
    </source>
</evidence>
<comment type="pathway">
    <text evidence="1 10">Amino-acid biosynthesis; L-arginine biosynthesis; L-arginine from L-ornithine and carbamoyl phosphate: step 2/3.</text>
</comment>
<dbReference type="EC" id="6.3.4.5" evidence="3 10"/>
<dbReference type="InterPro" id="IPR048267">
    <property type="entry name" value="Arginosuc_syn_N"/>
</dbReference>
<protein>
    <recommendedName>
        <fullName evidence="3 10">Argininosuccinate synthase</fullName>
        <ecNumber evidence="3 10">6.3.4.5</ecNumber>
    </recommendedName>
    <alternativeName>
        <fullName evidence="10">Citrulline--aspartate ligase</fullName>
    </alternativeName>
</protein>
<evidence type="ECO:0000256" key="9">
    <source>
        <dbReference type="ARBA" id="ARBA00022840"/>
    </source>
</evidence>
<comment type="catalytic activity">
    <reaction evidence="10">
        <text>L-citrulline + L-aspartate + ATP = 2-(N(omega)-L-arginino)succinate + AMP + diphosphate + H(+)</text>
        <dbReference type="Rhea" id="RHEA:10932"/>
        <dbReference type="ChEBI" id="CHEBI:15378"/>
        <dbReference type="ChEBI" id="CHEBI:29991"/>
        <dbReference type="ChEBI" id="CHEBI:30616"/>
        <dbReference type="ChEBI" id="CHEBI:33019"/>
        <dbReference type="ChEBI" id="CHEBI:57472"/>
        <dbReference type="ChEBI" id="CHEBI:57743"/>
        <dbReference type="ChEBI" id="CHEBI:456215"/>
        <dbReference type="EC" id="6.3.4.5"/>
    </reaction>
</comment>
<dbReference type="GO" id="GO:0006526">
    <property type="term" value="P:L-arginine biosynthetic process"/>
    <property type="evidence" value="ECO:0007669"/>
    <property type="project" value="UniProtKB-UniRule"/>
</dbReference>
<evidence type="ECO:0000256" key="6">
    <source>
        <dbReference type="ARBA" id="ARBA00022598"/>
    </source>
</evidence>
<feature type="binding site" evidence="10">
    <location>
        <position position="175"/>
    </location>
    <ligand>
        <name>L-citrulline</name>
        <dbReference type="ChEBI" id="CHEBI:57743"/>
    </ligand>
</feature>
<comment type="caution">
    <text evidence="13">The sequence shown here is derived from an EMBL/GenBank/DDBJ whole genome shotgun (WGS) entry which is preliminary data.</text>
</comment>
<dbReference type="FunFam" id="3.40.50.620:FF:000038">
    <property type="entry name" value="Argininosuccinate synthase"/>
    <property type="match status" value="1"/>
</dbReference>
<dbReference type="AlphaFoldDB" id="A0A317ZYD1"/>
<dbReference type="Pfam" id="PF20979">
    <property type="entry name" value="Arginosuc_syn_C"/>
    <property type="match status" value="1"/>
</dbReference>
<dbReference type="PANTHER" id="PTHR11587">
    <property type="entry name" value="ARGININOSUCCINATE SYNTHASE"/>
    <property type="match status" value="1"/>
</dbReference>
<evidence type="ECO:0000313" key="13">
    <source>
        <dbReference type="EMBL" id="PXA70900.1"/>
    </source>
</evidence>
<dbReference type="Pfam" id="PF00764">
    <property type="entry name" value="Arginosuc_synth"/>
    <property type="match status" value="1"/>
</dbReference>
<dbReference type="PROSITE" id="PS00564">
    <property type="entry name" value="ARGININOSUCCIN_SYN_1"/>
    <property type="match status" value="1"/>
</dbReference>
<dbReference type="PROSITE" id="PS00565">
    <property type="entry name" value="ARGININOSUCCIN_SYN_2"/>
    <property type="match status" value="1"/>
</dbReference>
<dbReference type="GO" id="GO:0004055">
    <property type="term" value="F:argininosuccinate synthase activity"/>
    <property type="evidence" value="ECO:0007669"/>
    <property type="project" value="UniProtKB-UniRule"/>
</dbReference>
<dbReference type="CDD" id="cd01999">
    <property type="entry name" value="ASS"/>
    <property type="match status" value="1"/>
</dbReference>
<keyword evidence="5 10" id="KW-0055">Arginine biosynthesis</keyword>
<name>A0A317ZYD1_9MICO</name>
<dbReference type="EMBL" id="QHLY01000007">
    <property type="protein sequence ID" value="PXA70900.1"/>
    <property type="molecule type" value="Genomic_DNA"/>
</dbReference>
<dbReference type="InterPro" id="IPR001518">
    <property type="entry name" value="Arginosuc_synth"/>
</dbReference>
<sequence>MAERVVLAYSGGLDTSVGIGWLKDATGKEVVALAVDVGQEGEDMDVIRQRALDCGAVESIVIDAKDEFANDYIVPALKANALYQKRYPLVSAISRPLIAKHLAATARALGADSVAHGCTGKGNDQVRFEAAVTALAPELTSLAPVRDFALTRDKAIEYAALHNLPIAQSKKSPYSIDQNVWGRAVETGFLEDPWNAPIEDLYTYTQDPSIPREATEIIITFDQGVPVAVDGKPVTPLEAVVLLNKLAGDQGVGRIDIVEDRLVGIKSREVYESPAGIALITAHEELENVTVERDVARYKRGVEAKWSELVYDGLWFSGLKKSLDAFINDTQKYVSGDIRLKLHAGTAVVTGRQSAQSLYDFDLATYDTGDSFDQSMAKGFIELWSLPSKIAARRDQAAK</sequence>
<comment type="similarity">
    <text evidence="10">Belongs to the argininosuccinate synthase family. Type 1 subfamily.</text>
</comment>
<keyword evidence="4 10" id="KW-0963">Cytoplasm</keyword>
<dbReference type="Proteomes" id="UP000246722">
    <property type="component" value="Unassembled WGS sequence"/>
</dbReference>
<evidence type="ECO:0000256" key="5">
    <source>
        <dbReference type="ARBA" id="ARBA00022571"/>
    </source>
</evidence>
<keyword evidence="6 10" id="KW-0436">Ligase</keyword>
<feature type="binding site" evidence="10">
    <location>
        <position position="127"/>
    </location>
    <ligand>
        <name>L-citrulline</name>
        <dbReference type="ChEBI" id="CHEBI:57743"/>
    </ligand>
</feature>
<keyword evidence="7 10" id="KW-0028">Amino-acid biosynthesis</keyword>
<dbReference type="GO" id="GO:0000050">
    <property type="term" value="P:urea cycle"/>
    <property type="evidence" value="ECO:0007669"/>
    <property type="project" value="TreeGrafter"/>
</dbReference>
<feature type="binding site" evidence="10">
    <location>
        <position position="87"/>
    </location>
    <ligand>
        <name>L-citrulline</name>
        <dbReference type="ChEBI" id="CHEBI:57743"/>
    </ligand>
</feature>
<feature type="binding site" evidence="10">
    <location>
        <position position="259"/>
    </location>
    <ligand>
        <name>L-citrulline</name>
        <dbReference type="ChEBI" id="CHEBI:57743"/>
    </ligand>
</feature>
<comment type="subcellular location">
    <subcellularLocation>
        <location evidence="10">Cytoplasm</location>
    </subcellularLocation>
</comment>
<dbReference type="HAMAP" id="MF_00005">
    <property type="entry name" value="Arg_succ_synth_type1"/>
    <property type="match status" value="1"/>
</dbReference>